<name>A0AAV3QKV7_LITER</name>
<proteinExistence type="predicted"/>
<gene>
    <name evidence="1" type="ORF">LIER_20253</name>
</gene>
<reference evidence="1 2" key="1">
    <citation type="submission" date="2024-01" db="EMBL/GenBank/DDBJ databases">
        <title>The complete chloroplast genome sequence of Lithospermum erythrorhizon: insights into the phylogenetic relationship among Boraginaceae species and the maternal lineages of purple gromwells.</title>
        <authorList>
            <person name="Okada T."/>
            <person name="Watanabe K."/>
        </authorList>
    </citation>
    <scope>NUCLEOTIDE SEQUENCE [LARGE SCALE GENOMIC DNA]</scope>
</reference>
<evidence type="ECO:0008006" key="3">
    <source>
        <dbReference type="Google" id="ProtNLM"/>
    </source>
</evidence>
<sequence>MCEFNDCIRDVELIENPHVGSQFTYVDVPASSDSDHCPIDIVMDNDLLLSPKPFKPVTVEEIESIMLKMKIGKVPGPDGFTTEFYRHSWHIVKESVVVVV</sequence>
<comment type="caution">
    <text evidence="1">The sequence shown here is derived from an EMBL/GenBank/DDBJ whole genome shotgun (WGS) entry which is preliminary data.</text>
</comment>
<accession>A0AAV3QKV7</accession>
<protein>
    <recommendedName>
        <fullName evidence="3">Reverse transcriptase</fullName>
    </recommendedName>
</protein>
<organism evidence="1 2">
    <name type="scientific">Lithospermum erythrorhizon</name>
    <name type="common">Purple gromwell</name>
    <name type="synonym">Lithospermum officinale var. erythrorhizon</name>
    <dbReference type="NCBI Taxonomy" id="34254"/>
    <lineage>
        <taxon>Eukaryota</taxon>
        <taxon>Viridiplantae</taxon>
        <taxon>Streptophyta</taxon>
        <taxon>Embryophyta</taxon>
        <taxon>Tracheophyta</taxon>
        <taxon>Spermatophyta</taxon>
        <taxon>Magnoliopsida</taxon>
        <taxon>eudicotyledons</taxon>
        <taxon>Gunneridae</taxon>
        <taxon>Pentapetalae</taxon>
        <taxon>asterids</taxon>
        <taxon>lamiids</taxon>
        <taxon>Boraginales</taxon>
        <taxon>Boraginaceae</taxon>
        <taxon>Boraginoideae</taxon>
        <taxon>Lithospermeae</taxon>
        <taxon>Lithospermum</taxon>
    </lineage>
</organism>
<dbReference type="Proteomes" id="UP001454036">
    <property type="component" value="Unassembled WGS sequence"/>
</dbReference>
<dbReference type="AlphaFoldDB" id="A0AAV3QKV7"/>
<evidence type="ECO:0000313" key="1">
    <source>
        <dbReference type="EMBL" id="GAA0164669.1"/>
    </source>
</evidence>
<keyword evidence="2" id="KW-1185">Reference proteome</keyword>
<dbReference type="EMBL" id="BAABME010005118">
    <property type="protein sequence ID" value="GAA0164669.1"/>
    <property type="molecule type" value="Genomic_DNA"/>
</dbReference>
<evidence type="ECO:0000313" key="2">
    <source>
        <dbReference type="Proteomes" id="UP001454036"/>
    </source>
</evidence>